<organism evidence="1 2">
    <name type="scientific">Pseudoduganella guangdongensis</name>
    <dbReference type="NCBI Taxonomy" id="2692179"/>
    <lineage>
        <taxon>Bacteria</taxon>
        <taxon>Pseudomonadati</taxon>
        <taxon>Pseudomonadota</taxon>
        <taxon>Betaproteobacteria</taxon>
        <taxon>Burkholderiales</taxon>
        <taxon>Oxalobacteraceae</taxon>
        <taxon>Telluria group</taxon>
        <taxon>Pseudoduganella</taxon>
    </lineage>
</organism>
<comment type="caution">
    <text evidence="1">The sequence shown here is derived from an EMBL/GenBank/DDBJ whole genome shotgun (WGS) entry which is preliminary data.</text>
</comment>
<dbReference type="Proteomes" id="UP000448575">
    <property type="component" value="Unassembled WGS sequence"/>
</dbReference>
<accession>A0A6N9HFE5</accession>
<dbReference type="AlphaFoldDB" id="A0A6N9HFE5"/>
<keyword evidence="2" id="KW-1185">Reference proteome</keyword>
<reference evidence="1 2" key="1">
    <citation type="submission" date="2019-12" db="EMBL/GenBank/DDBJ databases">
        <title>Novel species isolated from a subtropical stream in China.</title>
        <authorList>
            <person name="Lu H."/>
        </authorList>
    </citation>
    <scope>NUCLEOTIDE SEQUENCE [LARGE SCALE GENOMIC DNA]</scope>
    <source>
        <strain evidence="1 2">DS3</strain>
    </source>
</reference>
<sequence>MNSVDLHRQQVRSDHRTRDIVNQAIAALPEVGLRRAAEFLFAMGVPHPIAMRTLVYPAQRRPSP</sequence>
<evidence type="ECO:0000313" key="1">
    <source>
        <dbReference type="EMBL" id="MYN02160.1"/>
    </source>
</evidence>
<name>A0A6N9HFE5_9BURK</name>
<proteinExistence type="predicted"/>
<protein>
    <submittedName>
        <fullName evidence="1">Uncharacterized protein</fullName>
    </submittedName>
</protein>
<dbReference type="RefSeq" id="WP_161025158.1">
    <property type="nucleotide sequence ID" value="NZ_WWCJ01000005.1"/>
</dbReference>
<evidence type="ECO:0000313" key="2">
    <source>
        <dbReference type="Proteomes" id="UP000448575"/>
    </source>
</evidence>
<gene>
    <name evidence="1" type="ORF">GTP41_08590</name>
</gene>
<dbReference type="EMBL" id="WWCJ01000005">
    <property type="protein sequence ID" value="MYN02160.1"/>
    <property type="molecule type" value="Genomic_DNA"/>
</dbReference>